<organism evidence="1 2">
    <name type="scientific">Faecalibacterium gallinarum</name>
    <dbReference type="NCBI Taxonomy" id="2903556"/>
    <lineage>
        <taxon>Bacteria</taxon>
        <taxon>Bacillati</taxon>
        <taxon>Bacillota</taxon>
        <taxon>Clostridia</taxon>
        <taxon>Eubacteriales</taxon>
        <taxon>Oscillospiraceae</taxon>
        <taxon>Faecalibacterium</taxon>
    </lineage>
</organism>
<accession>A0AA37MX15</accession>
<name>A0AA37MX15_9FIRM</name>
<dbReference type="Proteomes" id="UP001055185">
    <property type="component" value="Unassembled WGS sequence"/>
</dbReference>
<proteinExistence type="predicted"/>
<evidence type="ECO:0000313" key="1">
    <source>
        <dbReference type="EMBL" id="GJN64126.1"/>
    </source>
</evidence>
<keyword evidence="2" id="KW-1185">Reference proteome</keyword>
<gene>
    <name evidence="1" type="ORF">JCM17207_07510</name>
</gene>
<sequence>MALSISRRSFMKCVGITAFATATGTLMTGCAPASIVGGFGGSISLSEDGGTPLANISLTGMDWSPFNVSISDIESELGIDLPGVDFNFSGISSVLGFGCAMPKGRIENTSDKTLVILPYFTDETLDEVFQKLVLPLVNGYDEELETKLYSYLSTPSVEETVANALRDLLKQKAAEVGEWLKIIVDLLSSDFTKTLVQKTLPEVTLRNYLTNGSPEINIFGKRFKISGIPEWSDSIQKPILEEICKLIDNNLLQVSDIFRILMVQGVFDKQLKESKTDQFLNAAAAGYTHLRANTPLMVNTIDVGGAKAGVLGFPAYRNWTSLDMHFTSRKLALSLEKGYSLSWETVAPLVIEAVIYLIHGGVNRFAGPLVDVITENGLLEKMNFSVEGVTAHTTVSFNEATF</sequence>
<comment type="caution">
    <text evidence="1">The sequence shown here is derived from an EMBL/GenBank/DDBJ whole genome shotgun (WGS) entry which is preliminary data.</text>
</comment>
<evidence type="ECO:0000313" key="2">
    <source>
        <dbReference type="Proteomes" id="UP001055185"/>
    </source>
</evidence>
<dbReference type="AlphaFoldDB" id="A0AA37MX15"/>
<protein>
    <submittedName>
        <fullName evidence="1">Uncharacterized protein</fullName>
    </submittedName>
</protein>
<dbReference type="InterPro" id="IPR006311">
    <property type="entry name" value="TAT_signal"/>
</dbReference>
<reference evidence="1" key="1">
    <citation type="journal article" date="2022" name="Int. J. Syst. Evol. Microbiol.">
        <title>Genome-based, phenotypic and chemotaxonomic classification of Faecalibacterium strains: proposal of three novel species Faecalibacterium duncaniae sp. nov., Faecalibacterium hattorii sp. nov. and Faecalibacterium gallinarum sp. nov. .</title>
        <authorList>
            <person name="Sakamoto M."/>
            <person name="Sakurai N."/>
            <person name="Tanno H."/>
            <person name="Iino T."/>
            <person name="Ohkuma M."/>
            <person name="Endo A."/>
        </authorList>
    </citation>
    <scope>NUCLEOTIDE SEQUENCE</scope>
    <source>
        <strain evidence="1">JCM 17207</strain>
    </source>
</reference>
<dbReference type="PROSITE" id="PS51318">
    <property type="entry name" value="TAT"/>
    <property type="match status" value="1"/>
</dbReference>
<dbReference type="PROSITE" id="PS51257">
    <property type="entry name" value="PROKAR_LIPOPROTEIN"/>
    <property type="match status" value="1"/>
</dbReference>
<dbReference type="EMBL" id="BQKV01000027">
    <property type="protein sequence ID" value="GJN64126.1"/>
    <property type="molecule type" value="Genomic_DNA"/>
</dbReference>
<dbReference type="RefSeq" id="WP_238316362.1">
    <property type="nucleotide sequence ID" value="NZ_BQKV01000027.1"/>
</dbReference>